<keyword evidence="9 11" id="KW-0675">Receptor</keyword>
<reference evidence="14 15" key="1">
    <citation type="journal article" date="2011" name="Nature">
        <title>A high-resolution map of human evolutionary constraint using 29 mammals.</title>
        <authorList>
            <person name="Lindblad-Toh K."/>
            <person name="Garber M."/>
            <person name="Zuk O."/>
            <person name="Lin M.F."/>
            <person name="Parker B.J."/>
            <person name="Washietl S."/>
            <person name="Kheradpour P."/>
            <person name="Ernst J."/>
            <person name="Jordan G."/>
            <person name="Mauceli E."/>
            <person name="Ward L.D."/>
            <person name="Lowe C.B."/>
            <person name="Holloway A.K."/>
            <person name="Clamp M."/>
            <person name="Gnerre S."/>
            <person name="Alfoldi J."/>
            <person name="Beal K."/>
            <person name="Chang J."/>
            <person name="Clawson H."/>
            <person name="Cuff J."/>
            <person name="Di Palma F."/>
            <person name="Fitzgerald S."/>
            <person name="Flicek P."/>
            <person name="Guttman M."/>
            <person name="Hubisz M.J."/>
            <person name="Jaffe D.B."/>
            <person name="Jungreis I."/>
            <person name="Kent W.J."/>
            <person name="Kostka D."/>
            <person name="Lara M."/>
            <person name="Martins A.L."/>
            <person name="Massingham T."/>
            <person name="Moltke I."/>
            <person name="Raney B.J."/>
            <person name="Rasmussen M.D."/>
            <person name="Robinson J."/>
            <person name="Stark A."/>
            <person name="Vilella A.J."/>
            <person name="Wen J."/>
            <person name="Xie X."/>
            <person name="Zody M.C."/>
            <person name="Baldwin J."/>
            <person name="Bloom T."/>
            <person name="Chin C.W."/>
            <person name="Heiman D."/>
            <person name="Nicol R."/>
            <person name="Nusbaum C."/>
            <person name="Young S."/>
            <person name="Wilkinson J."/>
            <person name="Worley K.C."/>
            <person name="Kovar C.L."/>
            <person name="Muzny D.M."/>
            <person name="Gibbs R.A."/>
            <person name="Cree A."/>
            <person name="Dihn H.H."/>
            <person name="Fowler G."/>
            <person name="Jhangiani S."/>
            <person name="Joshi V."/>
            <person name="Lee S."/>
            <person name="Lewis L.R."/>
            <person name="Nazareth L.V."/>
            <person name="Okwuonu G."/>
            <person name="Santibanez J."/>
            <person name="Warren W.C."/>
            <person name="Mardis E.R."/>
            <person name="Weinstock G.M."/>
            <person name="Wilson R.K."/>
            <person name="Delehaunty K."/>
            <person name="Dooling D."/>
            <person name="Fronik C."/>
            <person name="Fulton L."/>
            <person name="Fulton B."/>
            <person name="Graves T."/>
            <person name="Minx P."/>
            <person name="Sodergren E."/>
            <person name="Birney E."/>
            <person name="Margulies E.H."/>
            <person name="Herrero J."/>
            <person name="Green E.D."/>
            <person name="Haussler D."/>
            <person name="Siepel A."/>
            <person name="Goldman N."/>
            <person name="Pollard K.S."/>
            <person name="Pedersen J.S."/>
            <person name="Lander E.S."/>
            <person name="Kellis M."/>
        </authorList>
    </citation>
    <scope>NUCLEOTIDE SEQUENCE [LARGE SCALE GENOMIC DNA]</scope>
    <source>
        <strain evidence="15">Thorbecke</strain>
    </source>
</reference>
<keyword evidence="15" id="KW-1185">Reference proteome</keyword>
<dbReference type="PANTHER" id="PTHR26453">
    <property type="entry name" value="OLFACTORY RECEPTOR"/>
    <property type="match status" value="1"/>
</dbReference>
<dbReference type="GO" id="GO:0004930">
    <property type="term" value="F:G protein-coupled receptor activity"/>
    <property type="evidence" value="ECO:0007669"/>
    <property type="project" value="UniProtKB-KW"/>
</dbReference>
<keyword evidence="4 11" id="KW-0812">Transmembrane</keyword>
<feature type="transmembrane region" description="Helical" evidence="12">
    <location>
        <begin position="195"/>
        <end position="223"/>
    </location>
</feature>
<evidence type="ECO:0000313" key="14">
    <source>
        <dbReference type="Ensembl" id="ENSOCUP00000014497.3"/>
    </source>
</evidence>
<dbReference type="SMR" id="G1TCJ0"/>
<evidence type="ECO:0000256" key="1">
    <source>
        <dbReference type="ARBA" id="ARBA00004651"/>
    </source>
</evidence>
<dbReference type="SUPFAM" id="SSF81321">
    <property type="entry name" value="Family A G protein-coupled receptor-like"/>
    <property type="match status" value="1"/>
</dbReference>
<dbReference type="PROSITE" id="PS00237">
    <property type="entry name" value="G_PROTEIN_RECEP_F1_1"/>
    <property type="match status" value="1"/>
</dbReference>
<comment type="subcellular location">
    <subcellularLocation>
        <location evidence="1 12">Cell membrane</location>
        <topology evidence="1 12">Multi-pass membrane protein</topology>
    </subcellularLocation>
</comment>
<dbReference type="Proteomes" id="UP000001811">
    <property type="component" value="Unplaced"/>
</dbReference>
<evidence type="ECO:0000256" key="5">
    <source>
        <dbReference type="ARBA" id="ARBA00022725"/>
    </source>
</evidence>
<dbReference type="PRINTS" id="PR00237">
    <property type="entry name" value="GPCRRHODOPSN"/>
</dbReference>
<evidence type="ECO:0000256" key="9">
    <source>
        <dbReference type="ARBA" id="ARBA00023170"/>
    </source>
</evidence>
<keyword evidence="7 11" id="KW-0297">G-protein coupled receptor</keyword>
<dbReference type="STRING" id="9986.ENSOCUP00000014497"/>
<feature type="transmembrane region" description="Helical" evidence="12">
    <location>
        <begin position="58"/>
        <end position="79"/>
    </location>
</feature>
<feature type="transmembrane region" description="Helical" evidence="12">
    <location>
        <begin position="271"/>
        <end position="290"/>
    </location>
</feature>
<feature type="transmembrane region" description="Helical" evidence="12">
    <location>
        <begin position="99"/>
        <end position="118"/>
    </location>
</feature>
<dbReference type="InParanoid" id="G1TCJ0"/>
<evidence type="ECO:0000256" key="6">
    <source>
        <dbReference type="ARBA" id="ARBA00022989"/>
    </source>
</evidence>
<reference evidence="14" key="2">
    <citation type="submission" date="2025-08" db="UniProtKB">
        <authorList>
            <consortium name="Ensembl"/>
        </authorList>
    </citation>
    <scope>IDENTIFICATION</scope>
    <source>
        <strain evidence="14">Thorbecke</strain>
    </source>
</reference>
<feature type="transmembrane region" description="Helical" evidence="12">
    <location>
        <begin position="130"/>
        <end position="149"/>
    </location>
</feature>
<gene>
    <name evidence="14" type="primary">LOC127486265</name>
</gene>
<feature type="transmembrane region" description="Helical" evidence="12">
    <location>
        <begin position="24"/>
        <end position="46"/>
    </location>
</feature>
<dbReference type="Pfam" id="PF13853">
    <property type="entry name" value="7tm_4"/>
    <property type="match status" value="1"/>
</dbReference>
<dbReference type="Gene3D" id="1.20.1070.10">
    <property type="entry name" value="Rhodopsin 7-helix transmembrane proteins"/>
    <property type="match status" value="1"/>
</dbReference>
<keyword evidence="2 12" id="KW-1003">Cell membrane</keyword>
<dbReference type="GeneTree" id="ENSGT01150000286923"/>
<evidence type="ECO:0000256" key="3">
    <source>
        <dbReference type="ARBA" id="ARBA00022606"/>
    </source>
</evidence>
<dbReference type="OrthoDB" id="10017003at2759"/>
<dbReference type="SMART" id="SM01381">
    <property type="entry name" value="7TM_GPCR_Srsx"/>
    <property type="match status" value="1"/>
</dbReference>
<dbReference type="Ensembl" id="ENSOCUT00000016868.3">
    <property type="protein sequence ID" value="ENSOCUP00000014497.3"/>
    <property type="gene ID" value="ENSOCUG00000016871.3"/>
</dbReference>
<dbReference type="GO" id="GO:0004984">
    <property type="term" value="F:olfactory receptor activity"/>
    <property type="evidence" value="ECO:0007669"/>
    <property type="project" value="InterPro"/>
</dbReference>
<protein>
    <recommendedName>
        <fullName evidence="12">Olfactory receptor</fullName>
    </recommendedName>
</protein>
<evidence type="ECO:0000256" key="10">
    <source>
        <dbReference type="ARBA" id="ARBA00023224"/>
    </source>
</evidence>
<dbReference type="PaxDb" id="9986-ENSOCUP00000014497"/>
<reference evidence="14" key="3">
    <citation type="submission" date="2025-09" db="UniProtKB">
        <authorList>
            <consortium name="Ensembl"/>
        </authorList>
    </citation>
    <scope>IDENTIFICATION</scope>
    <source>
        <strain evidence="14">Thorbecke</strain>
    </source>
</reference>
<dbReference type="PRINTS" id="PR00245">
    <property type="entry name" value="OLFACTORYR"/>
</dbReference>
<keyword evidence="8 12" id="KW-0472">Membrane</keyword>
<organism evidence="14 15">
    <name type="scientific">Oryctolagus cuniculus</name>
    <name type="common">Rabbit</name>
    <dbReference type="NCBI Taxonomy" id="9986"/>
    <lineage>
        <taxon>Eukaryota</taxon>
        <taxon>Metazoa</taxon>
        <taxon>Chordata</taxon>
        <taxon>Craniata</taxon>
        <taxon>Vertebrata</taxon>
        <taxon>Euteleostomi</taxon>
        <taxon>Mammalia</taxon>
        <taxon>Eutheria</taxon>
        <taxon>Euarchontoglires</taxon>
        <taxon>Glires</taxon>
        <taxon>Lagomorpha</taxon>
        <taxon>Leporidae</taxon>
        <taxon>Oryctolagus</taxon>
    </lineage>
</organism>
<dbReference type="AlphaFoldDB" id="G1TCJ0"/>
<evidence type="ECO:0000256" key="8">
    <source>
        <dbReference type="ARBA" id="ARBA00023136"/>
    </source>
</evidence>
<dbReference type="HOGENOM" id="CLU_012526_1_0_1"/>
<accession>G1TCJ0</accession>
<evidence type="ECO:0000256" key="4">
    <source>
        <dbReference type="ARBA" id="ARBA00022692"/>
    </source>
</evidence>
<keyword evidence="5 12" id="KW-0552">Olfaction</keyword>
<keyword evidence="3 12" id="KW-0716">Sensory transduction</keyword>
<dbReference type="InterPro" id="IPR017452">
    <property type="entry name" value="GPCR_Rhodpsn_7TM"/>
</dbReference>
<dbReference type="CDD" id="cd15421">
    <property type="entry name" value="7tmA_OR2T-like"/>
    <property type="match status" value="1"/>
</dbReference>
<evidence type="ECO:0000256" key="7">
    <source>
        <dbReference type="ARBA" id="ARBA00023040"/>
    </source>
</evidence>
<dbReference type="InterPro" id="IPR000725">
    <property type="entry name" value="Olfact_rcpt"/>
</dbReference>
<dbReference type="FunCoup" id="G1TCJ0">
    <property type="interactions" value="184"/>
</dbReference>
<dbReference type="PROSITE" id="PS50262">
    <property type="entry name" value="G_PROTEIN_RECEP_F1_2"/>
    <property type="match status" value="1"/>
</dbReference>
<dbReference type="KEGG" id="ocu:100339874"/>
<dbReference type="eggNOG" id="ENOG502RU0Z">
    <property type="taxonomic scope" value="Eukaryota"/>
</dbReference>
<sequence>MEKRNATSDFILLGFFNHTRLHRFLFTVVLAVATASVVGNALMLLLIARDRRLHTPMYFLLSQLSLMDVMLVSTTVPKMAADYLTGRKSISRTGCGSQIFFFLTLAGGESFLLAAMSYDRYVAICHPLRYLVLMSWRLCLQVTAGSWILGAADGLLQAAVTLSFPFCRSREINHFFCEAPELMRLACARSSVFEYAMYICCVLMLLVPFSLILISYSLILAAVLHMRSTEACKKALATCSSHLAVVGLFYGAAMFVYMRPRSSRSASHDKAVSAFYTIFTPMLNPLIYSLRNSEVKGALERWFAISVTPKCQHT</sequence>
<evidence type="ECO:0000313" key="15">
    <source>
        <dbReference type="Proteomes" id="UP000001811"/>
    </source>
</evidence>
<keyword evidence="6 12" id="KW-1133">Transmembrane helix</keyword>
<comment type="similarity">
    <text evidence="11">Belongs to the G-protein coupled receptor 1 family.</text>
</comment>
<feature type="transmembrane region" description="Helical" evidence="12">
    <location>
        <begin position="235"/>
        <end position="259"/>
    </location>
</feature>
<dbReference type="InterPro" id="IPR000276">
    <property type="entry name" value="GPCR_Rhodpsn"/>
</dbReference>
<evidence type="ECO:0000256" key="11">
    <source>
        <dbReference type="RuleBase" id="RU000688"/>
    </source>
</evidence>
<evidence type="ECO:0000259" key="13">
    <source>
        <dbReference type="PROSITE" id="PS50262"/>
    </source>
</evidence>
<dbReference type="FunFam" id="1.20.1070.10:FF:000008">
    <property type="entry name" value="Olfactory receptor"/>
    <property type="match status" value="1"/>
</dbReference>
<evidence type="ECO:0000256" key="12">
    <source>
        <dbReference type="RuleBase" id="RU363047"/>
    </source>
</evidence>
<evidence type="ECO:0000256" key="2">
    <source>
        <dbReference type="ARBA" id="ARBA00022475"/>
    </source>
</evidence>
<dbReference type="GO" id="GO:0005886">
    <property type="term" value="C:plasma membrane"/>
    <property type="evidence" value="ECO:0007669"/>
    <property type="project" value="UniProtKB-SubCell"/>
</dbReference>
<feature type="domain" description="G-protein coupled receptors family 1 profile" evidence="13">
    <location>
        <begin position="39"/>
        <end position="288"/>
    </location>
</feature>
<keyword evidence="10 11" id="KW-0807">Transducer</keyword>
<proteinExistence type="inferred from homology"/>
<name>G1TCJ0_RABIT</name>